<organism evidence="1 2">
    <name type="scientific">Lactobacillus crispatus</name>
    <dbReference type="NCBI Taxonomy" id="47770"/>
    <lineage>
        <taxon>Bacteria</taxon>
        <taxon>Bacillati</taxon>
        <taxon>Bacillota</taxon>
        <taxon>Bacilli</taxon>
        <taxon>Lactobacillales</taxon>
        <taxon>Lactobacillaceae</taxon>
        <taxon>Lactobacillus</taxon>
    </lineage>
</organism>
<dbReference type="EMBL" id="JAVTXN010000087">
    <property type="protein sequence ID" value="MDT9610565.1"/>
    <property type="molecule type" value="Genomic_DNA"/>
</dbReference>
<comment type="caution">
    <text evidence="1">The sequence shown here is derived from an EMBL/GenBank/DDBJ whole genome shotgun (WGS) entry which is preliminary data.</text>
</comment>
<sequence>MTLAEKDVSCLMKELHMNRESIRNAFLKLPSYIEVMGAKNGLRTEINTVIRHFSTKSLLSEQLYSLIVKQYKAMKNLVSVTQIEKDNRLNVAKVNQFIKELSVNNKWSDLDSQNIFKHENYKYVQNRKVKGFVDQFFDWLLGNGAKFHYRLLNTETNELDDFFALEEIQAGNSQKGRILGFDQAIDGDVEAICGFYNGKIKFLPALQRSCQGLKSPEFNKFNRFKRPVYFSFKRSELMDRQLRTQFNLFVACLSVKPVKIQYGGQKMRVLTNNFEFKLDDFEPKQSQSKTMQGRLRRQFGNINPDTFQDYLGKHIKLSKVYKFFYEHTHEAGADITKDKEGYLHDYVTLKRERGKDKKNTIVVSSDTYPVCFWVPKDVAHEVDKIGISAGLPPEFILEYWLKYLGDLKAGISEKDVVKSLNNEIIKTNDTVTAMINHWFQLAGTDNWLKAVKKIDGMIKGRIKPIDANDDEDDIDDDIDDGLGE</sequence>
<name>A0AAW8WN33_9LACO</name>
<evidence type="ECO:0000313" key="1">
    <source>
        <dbReference type="EMBL" id="MDT9610565.1"/>
    </source>
</evidence>
<dbReference type="AlphaFoldDB" id="A0AAW8WN33"/>
<reference evidence="1" key="1">
    <citation type="submission" date="2023-08" db="EMBL/GenBank/DDBJ databases">
        <title>Lactobacillus from the Female Urinary Tract.</title>
        <authorList>
            <person name="Stegman N."/>
            <person name="Jackson B."/>
            <person name="Steiling M."/>
            <person name="Sedano C."/>
            <person name="Wolfe A."/>
            <person name="Putonti C."/>
        </authorList>
    </citation>
    <scope>NUCLEOTIDE SEQUENCE</scope>
    <source>
        <strain evidence="1">UMB5661</strain>
    </source>
</reference>
<evidence type="ECO:0000313" key="2">
    <source>
        <dbReference type="Proteomes" id="UP001253287"/>
    </source>
</evidence>
<evidence type="ECO:0008006" key="3">
    <source>
        <dbReference type="Google" id="ProtNLM"/>
    </source>
</evidence>
<protein>
    <recommendedName>
        <fullName evidence="3">Replication initiation protein</fullName>
    </recommendedName>
</protein>
<gene>
    <name evidence="1" type="ORF">RON39_10735</name>
</gene>
<dbReference type="Proteomes" id="UP001253287">
    <property type="component" value="Unassembled WGS sequence"/>
</dbReference>
<accession>A0AAW8WN33</accession>
<proteinExistence type="predicted"/>
<dbReference type="RefSeq" id="WP_224061629.1">
    <property type="nucleotide sequence ID" value="NZ_CP083391.1"/>
</dbReference>